<reference evidence="1" key="2">
    <citation type="submission" date="2021-01" db="UniProtKB">
        <authorList>
            <consortium name="EnsemblPlants"/>
        </authorList>
    </citation>
    <scope>IDENTIFICATION</scope>
</reference>
<dbReference type="EnsemblPlants" id="QL09p042768:mrna">
    <property type="protein sequence ID" value="QL09p042768:mrna"/>
    <property type="gene ID" value="QL09p042768"/>
</dbReference>
<dbReference type="InParanoid" id="A0A7N2MLE1"/>
<reference evidence="1 2" key="1">
    <citation type="journal article" date="2016" name="G3 (Bethesda)">
        <title>First Draft Assembly and Annotation of the Genome of a California Endemic Oak Quercus lobata Nee (Fagaceae).</title>
        <authorList>
            <person name="Sork V.L."/>
            <person name="Fitz-Gibbon S.T."/>
            <person name="Puiu D."/>
            <person name="Crepeau M."/>
            <person name="Gugger P.F."/>
            <person name="Sherman R."/>
            <person name="Stevens K."/>
            <person name="Langley C.H."/>
            <person name="Pellegrini M."/>
            <person name="Salzberg S.L."/>
        </authorList>
    </citation>
    <scope>NUCLEOTIDE SEQUENCE [LARGE SCALE GENOMIC DNA]</scope>
    <source>
        <strain evidence="1 2">cv. SW786</strain>
    </source>
</reference>
<organism evidence="1 2">
    <name type="scientific">Quercus lobata</name>
    <name type="common">Valley oak</name>
    <dbReference type="NCBI Taxonomy" id="97700"/>
    <lineage>
        <taxon>Eukaryota</taxon>
        <taxon>Viridiplantae</taxon>
        <taxon>Streptophyta</taxon>
        <taxon>Embryophyta</taxon>
        <taxon>Tracheophyta</taxon>
        <taxon>Spermatophyta</taxon>
        <taxon>Magnoliopsida</taxon>
        <taxon>eudicotyledons</taxon>
        <taxon>Gunneridae</taxon>
        <taxon>Pentapetalae</taxon>
        <taxon>rosids</taxon>
        <taxon>fabids</taxon>
        <taxon>Fagales</taxon>
        <taxon>Fagaceae</taxon>
        <taxon>Quercus</taxon>
    </lineage>
</organism>
<dbReference type="Proteomes" id="UP000594261">
    <property type="component" value="Chromosome 9"/>
</dbReference>
<accession>A0A7N2MLE1</accession>
<protein>
    <submittedName>
        <fullName evidence="1">Uncharacterized protein</fullName>
    </submittedName>
</protein>
<keyword evidence="2" id="KW-1185">Reference proteome</keyword>
<evidence type="ECO:0000313" key="2">
    <source>
        <dbReference type="Proteomes" id="UP000594261"/>
    </source>
</evidence>
<name>A0A7N2MLE1_QUELO</name>
<dbReference type="AlphaFoldDB" id="A0A7N2MLE1"/>
<proteinExistence type="predicted"/>
<dbReference type="EMBL" id="LRBV02000009">
    <property type="status" value="NOT_ANNOTATED_CDS"/>
    <property type="molecule type" value="Genomic_DNA"/>
</dbReference>
<evidence type="ECO:0000313" key="1">
    <source>
        <dbReference type="EnsemblPlants" id="QL09p042768:mrna"/>
    </source>
</evidence>
<dbReference type="Gramene" id="QL09p042768:mrna">
    <property type="protein sequence ID" value="QL09p042768:mrna"/>
    <property type="gene ID" value="QL09p042768"/>
</dbReference>
<sequence length="210" mass="23609">MGPKRTKRGKCKAASEPEVVFDQLRFLTPENEQTFETLIKRRRIWGERQINLQELHPFVRENLQSRHWLSLCTNIQPPPADLIREFYSNLSVHEDLGGHKVTSSIRGVPFTITREHVSKALDLPIICTPTYPNSMSPRIDDVMDVLCGQSNNRDSGRSISSSVSCFTPLSPIVPFVFLPFSSKPLSRCVGASIRGMLCFSQFSSIGSSNI</sequence>